<dbReference type="Gene3D" id="1.10.10.10">
    <property type="entry name" value="Winged helix-like DNA-binding domain superfamily/Winged helix DNA-binding domain"/>
    <property type="match status" value="1"/>
</dbReference>
<dbReference type="Pfam" id="PF01037">
    <property type="entry name" value="AsnC_trans_reg"/>
    <property type="match status" value="1"/>
</dbReference>
<dbReference type="InterPro" id="IPR011008">
    <property type="entry name" value="Dimeric_a/b-barrel"/>
</dbReference>
<gene>
    <name evidence="5" type="ORF">ACFOKA_03065</name>
</gene>
<dbReference type="InterPro" id="IPR019885">
    <property type="entry name" value="Tscrpt_reg_HTH_AsnC-type_CS"/>
</dbReference>
<comment type="caution">
    <text evidence="5">The sequence shown here is derived from an EMBL/GenBank/DDBJ whole genome shotgun (WGS) entry which is preliminary data.</text>
</comment>
<protein>
    <submittedName>
        <fullName evidence="5">Lrp/AsnC family transcriptional regulator</fullName>
    </submittedName>
</protein>
<dbReference type="EMBL" id="JBHRSL010000002">
    <property type="protein sequence ID" value="MFC3050880.1"/>
    <property type="molecule type" value="Genomic_DNA"/>
</dbReference>
<dbReference type="SUPFAM" id="SSF46785">
    <property type="entry name" value="Winged helix' DNA-binding domain"/>
    <property type="match status" value="1"/>
</dbReference>
<proteinExistence type="predicted"/>
<reference evidence="6" key="1">
    <citation type="journal article" date="2019" name="Int. J. Syst. Evol. Microbiol.">
        <title>The Global Catalogue of Microorganisms (GCM) 10K type strain sequencing project: providing services to taxonomists for standard genome sequencing and annotation.</title>
        <authorList>
            <consortium name="The Broad Institute Genomics Platform"/>
            <consortium name="The Broad Institute Genome Sequencing Center for Infectious Disease"/>
            <person name="Wu L."/>
            <person name="Ma J."/>
        </authorList>
    </citation>
    <scope>NUCLEOTIDE SEQUENCE [LARGE SCALE GENOMIC DNA]</scope>
    <source>
        <strain evidence="6">KCTC 62164</strain>
    </source>
</reference>
<dbReference type="PANTHER" id="PTHR30154">
    <property type="entry name" value="LEUCINE-RESPONSIVE REGULATORY PROTEIN"/>
    <property type="match status" value="1"/>
</dbReference>
<dbReference type="InterPro" id="IPR000485">
    <property type="entry name" value="AsnC-type_HTH_dom"/>
</dbReference>
<dbReference type="InterPro" id="IPR036388">
    <property type="entry name" value="WH-like_DNA-bd_sf"/>
</dbReference>
<dbReference type="PANTHER" id="PTHR30154:SF34">
    <property type="entry name" value="TRANSCRIPTIONAL REGULATOR AZLB"/>
    <property type="match status" value="1"/>
</dbReference>
<keyword evidence="3" id="KW-0804">Transcription</keyword>
<organism evidence="5 6">
    <name type="scientific">Kordiimonas pumila</name>
    <dbReference type="NCBI Taxonomy" id="2161677"/>
    <lineage>
        <taxon>Bacteria</taxon>
        <taxon>Pseudomonadati</taxon>
        <taxon>Pseudomonadota</taxon>
        <taxon>Alphaproteobacteria</taxon>
        <taxon>Kordiimonadales</taxon>
        <taxon>Kordiimonadaceae</taxon>
        <taxon>Kordiimonas</taxon>
    </lineage>
</organism>
<dbReference type="RefSeq" id="WP_194212415.1">
    <property type="nucleotide sequence ID" value="NZ_CP061205.1"/>
</dbReference>
<dbReference type="SMART" id="SM00344">
    <property type="entry name" value="HTH_ASNC"/>
    <property type="match status" value="1"/>
</dbReference>
<dbReference type="PRINTS" id="PR00033">
    <property type="entry name" value="HTHASNC"/>
</dbReference>
<dbReference type="InterPro" id="IPR019888">
    <property type="entry name" value="Tscrpt_reg_AsnC-like"/>
</dbReference>
<keyword evidence="1" id="KW-0805">Transcription regulation</keyword>
<accession>A0ABV7D2D0</accession>
<dbReference type="SUPFAM" id="SSF54909">
    <property type="entry name" value="Dimeric alpha+beta barrel"/>
    <property type="match status" value="1"/>
</dbReference>
<keyword evidence="2" id="KW-0238">DNA-binding</keyword>
<feature type="domain" description="HTH asnC-type" evidence="4">
    <location>
        <begin position="4"/>
        <end position="65"/>
    </location>
</feature>
<dbReference type="PROSITE" id="PS50956">
    <property type="entry name" value="HTH_ASNC_2"/>
    <property type="match status" value="1"/>
</dbReference>
<name>A0ABV7D2D0_9PROT</name>
<evidence type="ECO:0000256" key="1">
    <source>
        <dbReference type="ARBA" id="ARBA00023015"/>
    </source>
</evidence>
<dbReference type="InterPro" id="IPR019887">
    <property type="entry name" value="Tscrpt_reg_AsnC/Lrp_C"/>
</dbReference>
<dbReference type="InterPro" id="IPR036390">
    <property type="entry name" value="WH_DNA-bd_sf"/>
</dbReference>
<sequence>MIELDKIDHAIIEALQLDGKLSNVELALKVGLSESACLRRVKALQDKGVITHYAAHVDAGKIGLPGTVFVRVSLEHQQEVKLGLFEAAVSEVPEVMECYLMSGDVDYMMRVVVKDAPDYERIHNKLTRLPGVDRVHSSFALRSVLKRTRLPLHAPEKRKPSR</sequence>
<evidence type="ECO:0000259" key="4">
    <source>
        <dbReference type="PROSITE" id="PS50956"/>
    </source>
</evidence>
<evidence type="ECO:0000256" key="3">
    <source>
        <dbReference type="ARBA" id="ARBA00023163"/>
    </source>
</evidence>
<dbReference type="Gene3D" id="3.30.70.920">
    <property type="match status" value="1"/>
</dbReference>
<dbReference type="PROSITE" id="PS00519">
    <property type="entry name" value="HTH_ASNC_1"/>
    <property type="match status" value="1"/>
</dbReference>
<dbReference type="Proteomes" id="UP001595444">
    <property type="component" value="Unassembled WGS sequence"/>
</dbReference>
<evidence type="ECO:0000313" key="6">
    <source>
        <dbReference type="Proteomes" id="UP001595444"/>
    </source>
</evidence>
<dbReference type="Pfam" id="PF13412">
    <property type="entry name" value="HTH_24"/>
    <property type="match status" value="1"/>
</dbReference>
<keyword evidence="6" id="KW-1185">Reference proteome</keyword>
<evidence type="ECO:0000313" key="5">
    <source>
        <dbReference type="EMBL" id="MFC3050880.1"/>
    </source>
</evidence>
<evidence type="ECO:0000256" key="2">
    <source>
        <dbReference type="ARBA" id="ARBA00023125"/>
    </source>
</evidence>